<proteinExistence type="predicted"/>
<feature type="compositionally biased region" description="Basic and acidic residues" evidence="1">
    <location>
        <begin position="275"/>
        <end position="294"/>
    </location>
</feature>
<feature type="compositionally biased region" description="Basic and acidic residues" evidence="1">
    <location>
        <begin position="318"/>
        <end position="338"/>
    </location>
</feature>
<comment type="caution">
    <text evidence="3">The sequence shown here is derived from an EMBL/GenBank/DDBJ whole genome shotgun (WGS) entry which is preliminary data.</text>
</comment>
<feature type="region of interest" description="Disordered" evidence="1">
    <location>
        <begin position="318"/>
        <end position="340"/>
    </location>
</feature>
<feature type="chain" id="PRO_5042088636" evidence="2">
    <location>
        <begin position="26"/>
        <end position="476"/>
    </location>
</feature>
<name>A0AAD4QZ88_9BILA</name>
<feature type="region of interest" description="Disordered" evidence="1">
    <location>
        <begin position="275"/>
        <end position="295"/>
    </location>
</feature>
<evidence type="ECO:0000313" key="4">
    <source>
        <dbReference type="Proteomes" id="UP001201812"/>
    </source>
</evidence>
<dbReference type="Proteomes" id="UP001201812">
    <property type="component" value="Unassembled WGS sequence"/>
</dbReference>
<dbReference type="AlphaFoldDB" id="A0AAD4QZ88"/>
<reference evidence="3" key="1">
    <citation type="submission" date="2022-01" db="EMBL/GenBank/DDBJ databases">
        <title>Genome Sequence Resource for Two Populations of Ditylenchus destructor, the Migratory Endoparasitic Phytonematode.</title>
        <authorList>
            <person name="Zhang H."/>
            <person name="Lin R."/>
            <person name="Xie B."/>
        </authorList>
    </citation>
    <scope>NUCLEOTIDE SEQUENCE</scope>
    <source>
        <strain evidence="3">BazhouSP</strain>
    </source>
</reference>
<feature type="signal peptide" evidence="2">
    <location>
        <begin position="1"/>
        <end position="25"/>
    </location>
</feature>
<keyword evidence="4" id="KW-1185">Reference proteome</keyword>
<dbReference type="EMBL" id="JAKKPZ010000180">
    <property type="protein sequence ID" value="KAI1699400.1"/>
    <property type="molecule type" value="Genomic_DNA"/>
</dbReference>
<accession>A0AAD4QZ88</accession>
<evidence type="ECO:0000256" key="2">
    <source>
        <dbReference type="SAM" id="SignalP"/>
    </source>
</evidence>
<evidence type="ECO:0000256" key="1">
    <source>
        <dbReference type="SAM" id="MobiDB-lite"/>
    </source>
</evidence>
<sequence length="476" mass="55021">MSVSSLLIFFIIIFALFSTHYCGKADKGTTDDEKAPLTKTKLQALAQQIGKDKVRTKENGVKITSIRDLFIRQVTSSRRKRDYIAKSLEQSDKEYHLPRDIRGIVVSRSGKWAVEKPESRDETVGAILEYAEVRVRTKFMDRLKALETADRAKILKDGERKTYKELLGMDTVNTKPLPQKGCRLSLVVKEDTKLDAYLWELGMAYTSKDVKKQRKTLLDLEMLYKGSDAFSEIATLDFSMMPQKEEENEGNSFKELISLLKEMLLRQYRKLESHIKKTPEQREQDRKNKEKDPLETVFIEETDEEAKKELLESMGDILKSEDPEIPEEKEPKPDDSPQNRENYTYLDIVRHNPKPFDFLKEKAHFEIVAKPVGREFSKLKSRDYISIMRILREEHSDYGMLGTETFNKFAPILNENDDNVQNCYEVSKYLNKAIYYNPEPTKPDPAHSELLGRLGAQVLNSVINAKKLSIDLSSHM</sequence>
<keyword evidence="2" id="KW-0732">Signal</keyword>
<organism evidence="3 4">
    <name type="scientific">Ditylenchus destructor</name>
    <dbReference type="NCBI Taxonomy" id="166010"/>
    <lineage>
        <taxon>Eukaryota</taxon>
        <taxon>Metazoa</taxon>
        <taxon>Ecdysozoa</taxon>
        <taxon>Nematoda</taxon>
        <taxon>Chromadorea</taxon>
        <taxon>Rhabditida</taxon>
        <taxon>Tylenchina</taxon>
        <taxon>Tylenchomorpha</taxon>
        <taxon>Sphaerularioidea</taxon>
        <taxon>Anguinidae</taxon>
        <taxon>Anguininae</taxon>
        <taxon>Ditylenchus</taxon>
    </lineage>
</organism>
<evidence type="ECO:0000313" key="3">
    <source>
        <dbReference type="EMBL" id="KAI1699400.1"/>
    </source>
</evidence>
<gene>
    <name evidence="3" type="ORF">DdX_17350</name>
</gene>
<protein>
    <submittedName>
        <fullName evidence="3">Uncharacterized protein</fullName>
    </submittedName>
</protein>